<organism evidence="6 7">
    <name type="scientific">Paenibacillus piri</name>
    <dbReference type="NCBI Taxonomy" id="2547395"/>
    <lineage>
        <taxon>Bacteria</taxon>
        <taxon>Bacillati</taxon>
        <taxon>Bacillota</taxon>
        <taxon>Bacilli</taxon>
        <taxon>Bacillales</taxon>
        <taxon>Paenibacillaceae</taxon>
        <taxon>Paenibacillus</taxon>
    </lineage>
</organism>
<dbReference type="SUPFAM" id="SSF56601">
    <property type="entry name" value="beta-lactamase/transpeptidase-like"/>
    <property type="match status" value="1"/>
</dbReference>
<dbReference type="Gene3D" id="3.40.710.10">
    <property type="entry name" value="DD-peptidase/beta-lactamase superfamily"/>
    <property type="match status" value="1"/>
</dbReference>
<dbReference type="Proteomes" id="UP000295636">
    <property type="component" value="Unassembled WGS sequence"/>
</dbReference>
<dbReference type="InterPro" id="IPR001460">
    <property type="entry name" value="PCN-bd_Tpept"/>
</dbReference>
<comment type="similarity">
    <text evidence="2">Belongs to the transpeptidase family.</text>
</comment>
<dbReference type="InterPro" id="IPR050515">
    <property type="entry name" value="Beta-lactam/transpept"/>
</dbReference>
<dbReference type="InterPro" id="IPR005311">
    <property type="entry name" value="PBP_dimer"/>
</dbReference>
<dbReference type="InterPro" id="IPR012338">
    <property type="entry name" value="Beta-lactam/transpept-like"/>
</dbReference>
<dbReference type="GO" id="GO:0071555">
    <property type="term" value="P:cell wall organization"/>
    <property type="evidence" value="ECO:0007669"/>
    <property type="project" value="TreeGrafter"/>
</dbReference>
<dbReference type="GO" id="GO:0005886">
    <property type="term" value="C:plasma membrane"/>
    <property type="evidence" value="ECO:0007669"/>
    <property type="project" value="TreeGrafter"/>
</dbReference>
<name>A0A4R5KM75_9BACL</name>
<keyword evidence="3" id="KW-0472">Membrane</keyword>
<dbReference type="SUPFAM" id="SSF56519">
    <property type="entry name" value="Penicillin binding protein dimerisation domain"/>
    <property type="match status" value="1"/>
</dbReference>
<dbReference type="PANTHER" id="PTHR30627">
    <property type="entry name" value="PEPTIDOGLYCAN D,D-TRANSPEPTIDASE"/>
    <property type="match status" value="1"/>
</dbReference>
<dbReference type="Gene3D" id="3.90.1310.10">
    <property type="entry name" value="Penicillin-binding protein 2a (Domain 2)"/>
    <property type="match status" value="1"/>
</dbReference>
<protein>
    <submittedName>
        <fullName evidence="6">PASTA domain-containing protein</fullName>
    </submittedName>
</protein>
<dbReference type="RefSeq" id="WP_133230040.1">
    <property type="nucleotide sequence ID" value="NZ_SMRT01000007.1"/>
</dbReference>
<feature type="compositionally biased region" description="Basic and acidic residues" evidence="4">
    <location>
        <begin position="750"/>
        <end position="762"/>
    </location>
</feature>
<dbReference type="AlphaFoldDB" id="A0A4R5KM75"/>
<dbReference type="PROSITE" id="PS51178">
    <property type="entry name" value="PASTA"/>
    <property type="match status" value="1"/>
</dbReference>
<dbReference type="SMART" id="SM00740">
    <property type="entry name" value="PASTA"/>
    <property type="match status" value="2"/>
</dbReference>
<proteinExistence type="inferred from homology"/>
<comment type="subcellular location">
    <subcellularLocation>
        <location evidence="1">Membrane</location>
    </subcellularLocation>
</comment>
<evidence type="ECO:0000259" key="5">
    <source>
        <dbReference type="PROSITE" id="PS51178"/>
    </source>
</evidence>
<feature type="region of interest" description="Disordered" evidence="4">
    <location>
        <begin position="727"/>
        <end position="787"/>
    </location>
</feature>
<dbReference type="InterPro" id="IPR005543">
    <property type="entry name" value="PASTA_dom"/>
</dbReference>
<gene>
    <name evidence="6" type="ORF">E1757_16540</name>
</gene>
<sequence>MNKKVKLRSLLIGGVFTLLFVALVGRLYWVQVVQGAGLLSEAQEKWEAEEVLRPVRGSIVDRNEKMMAEDAPAFTVALVPKTIKSKNIETQVVKGLADILKTSDDPAALAALEDKIRARINKTRDDGTLFPQVEIRNEGWKVDAEIADQIRKLIEELKAQTNQKYVGINLQKEQKRFYTGGTMASHLLGYSDKEGKPVMGLEALLDKYLKGTPGNRSYEKDRNGVELPDAKVNYQPAIDGSNVKLTIDKNVQFYIESALEKYYNKYRPKSLMAIAVDPKTMEILGMSNFPNFNPNRYWETTNQSDFINHTVASQYEPGSTFKLVTLAATVEEGLFNPTEMYQSGSIQVPGQRLHDWNISGWGPISYLDGLKRSSNVAFVKLGTEKLGQTKLREYIDKFGFGVKTGVDLPGEVAGIVKMKYPAEYATATYGQGLTVTAIQQTAAYAAIANGGKLMWPHIVKEIYDPKTKQPIQTFEPKVVRQVVSEKTARQVSEYLEQVVNDKAIGTGKNAYIDGYRVAGKTGTANKVDPGGKGYASGKWVISFIGYAPVEDPKILVTVIADEPDLGGDFHGGSEVAPPIFKEIVSQTLRYMGVPSSSQQMKTTDKETKTTVPDLAGMTVEQAKTTMNKYGVIVETVGKGSQIIAQTPLAGTEIGSTQRIYVSMQDSGDVSIPDMTGKSLRDALEVCSFMKLKCQSVGEGYVASQSLANEGDSKLLTLQLKPYQELLQTPVSDGTPAKSDKLPDKQTGGSDKPDPKDSAKRNETASAKQPDASKSQETAKKAVHPPKQ</sequence>
<dbReference type="Gene3D" id="3.30.10.20">
    <property type="match status" value="1"/>
</dbReference>
<dbReference type="OrthoDB" id="9804124at2"/>
<evidence type="ECO:0000256" key="1">
    <source>
        <dbReference type="ARBA" id="ARBA00004370"/>
    </source>
</evidence>
<feature type="domain" description="PASTA" evidence="5">
    <location>
        <begin position="605"/>
        <end position="663"/>
    </location>
</feature>
<evidence type="ECO:0000256" key="2">
    <source>
        <dbReference type="ARBA" id="ARBA00007171"/>
    </source>
</evidence>
<dbReference type="EMBL" id="SMRT01000007">
    <property type="protein sequence ID" value="TDF96691.1"/>
    <property type="molecule type" value="Genomic_DNA"/>
</dbReference>
<evidence type="ECO:0000256" key="4">
    <source>
        <dbReference type="SAM" id="MobiDB-lite"/>
    </source>
</evidence>
<keyword evidence="7" id="KW-1185">Reference proteome</keyword>
<evidence type="ECO:0000313" key="7">
    <source>
        <dbReference type="Proteomes" id="UP000295636"/>
    </source>
</evidence>
<dbReference type="Pfam" id="PF03793">
    <property type="entry name" value="PASTA"/>
    <property type="match status" value="1"/>
</dbReference>
<evidence type="ECO:0000256" key="3">
    <source>
        <dbReference type="ARBA" id="ARBA00023136"/>
    </source>
</evidence>
<dbReference type="PANTHER" id="PTHR30627:SF26">
    <property type="entry name" value="PENICILLIN-BINDING PROTEIN 2B"/>
    <property type="match status" value="1"/>
</dbReference>
<evidence type="ECO:0000313" key="6">
    <source>
        <dbReference type="EMBL" id="TDF96691.1"/>
    </source>
</evidence>
<dbReference type="SUPFAM" id="SSF54184">
    <property type="entry name" value="Penicillin-binding protein 2x (pbp-2x), c-terminal domain"/>
    <property type="match status" value="2"/>
</dbReference>
<dbReference type="Pfam" id="PF00905">
    <property type="entry name" value="Transpeptidase"/>
    <property type="match status" value="1"/>
</dbReference>
<accession>A0A4R5KM75</accession>
<dbReference type="Pfam" id="PF03717">
    <property type="entry name" value="PBP_dimer"/>
    <property type="match status" value="1"/>
</dbReference>
<feature type="compositionally biased region" description="Polar residues" evidence="4">
    <location>
        <begin position="763"/>
        <end position="775"/>
    </location>
</feature>
<dbReference type="GO" id="GO:0008658">
    <property type="term" value="F:penicillin binding"/>
    <property type="evidence" value="ECO:0007669"/>
    <property type="project" value="InterPro"/>
</dbReference>
<dbReference type="InterPro" id="IPR036138">
    <property type="entry name" value="PBP_dimer_sf"/>
</dbReference>
<reference evidence="6 7" key="1">
    <citation type="submission" date="2019-03" db="EMBL/GenBank/DDBJ databases">
        <title>This is whole genome sequence of Paenibacillus sp MS74 strain.</title>
        <authorList>
            <person name="Trinh H.N."/>
        </authorList>
    </citation>
    <scope>NUCLEOTIDE SEQUENCE [LARGE SCALE GENOMIC DNA]</scope>
    <source>
        <strain evidence="6 7">MS74</strain>
    </source>
</reference>
<comment type="caution">
    <text evidence="6">The sequence shown here is derived from an EMBL/GenBank/DDBJ whole genome shotgun (WGS) entry which is preliminary data.</text>
</comment>